<evidence type="ECO:0000313" key="3">
    <source>
        <dbReference type="Proteomes" id="UP000680679"/>
    </source>
</evidence>
<keyword evidence="3" id="KW-1185">Reference proteome</keyword>
<dbReference type="EMBL" id="AP024564">
    <property type="protein sequence ID" value="BCU08338.1"/>
    <property type="molecule type" value="Genomic_DNA"/>
</dbReference>
<evidence type="ECO:0000313" key="2">
    <source>
        <dbReference type="EMBL" id="BCU08338.1"/>
    </source>
</evidence>
<organism evidence="2 3">
    <name type="scientific">Allochromatium tepidum</name>
    <dbReference type="NCBI Taxonomy" id="553982"/>
    <lineage>
        <taxon>Bacteria</taxon>
        <taxon>Pseudomonadati</taxon>
        <taxon>Pseudomonadota</taxon>
        <taxon>Gammaproteobacteria</taxon>
        <taxon>Chromatiales</taxon>
        <taxon>Chromatiaceae</taxon>
        <taxon>Allochromatium</taxon>
    </lineage>
</organism>
<sequence length="49" mass="5538">MQESASEPAQESDLVRAWPMDSLFFDNQQPRPSDSALNQQSPNLKPDFS</sequence>
<feature type="region of interest" description="Disordered" evidence="1">
    <location>
        <begin position="1"/>
        <end position="49"/>
    </location>
</feature>
<name>A0ABN6GFG0_9GAMM</name>
<keyword evidence="2" id="KW-0614">Plasmid</keyword>
<accession>A0ABN6GFG0</accession>
<reference evidence="2 3" key="1">
    <citation type="submission" date="2021-04" db="EMBL/GenBank/DDBJ databases">
        <title>Complete genome sequencing of Allochromatium tepidum strain NZ.</title>
        <authorList>
            <person name="Tsukatani Y."/>
            <person name="Mori H."/>
        </authorList>
    </citation>
    <scope>NUCLEOTIDE SEQUENCE [LARGE SCALE GENOMIC DNA]</scope>
    <source>
        <strain evidence="2 3">NZ</strain>
        <plasmid evidence="2 3">pAt1</plasmid>
    </source>
</reference>
<geneLocation type="plasmid" evidence="2 3">
    <name>pAt1</name>
</geneLocation>
<proteinExistence type="predicted"/>
<evidence type="ECO:0000256" key="1">
    <source>
        <dbReference type="SAM" id="MobiDB-lite"/>
    </source>
</evidence>
<protein>
    <submittedName>
        <fullName evidence="2">Uncharacterized protein</fullName>
    </submittedName>
</protein>
<dbReference type="Proteomes" id="UP000680679">
    <property type="component" value="Plasmid pAt1"/>
</dbReference>
<gene>
    <name evidence="2" type="ORF">Atep_30150</name>
</gene>
<feature type="compositionally biased region" description="Polar residues" evidence="1">
    <location>
        <begin position="25"/>
        <end position="43"/>
    </location>
</feature>